<sequence length="215" mass="24707">MNNDTRQKQLEKLMQVRIAAASGVLSEETNPEMAVVAVMSEFNFQTYVGSLLQLHKRLGEEEKQLWKAAFTKMYFLLGNPKRVMQKSPNVFLYQEANVGITSLLTPAYVKGLRSMCPMFKDENINKNGYMYFGHWRKYAVDLADDCSTVEQLLVDVSHIINESLIDRKMNALSSINVQFRNYEKRPFKKDKALYTRVLFDSASGAYKVSGQLYEV</sequence>
<name>A0A2M7W0Z6_9BACT</name>
<protein>
    <submittedName>
        <fullName evidence="1">Uncharacterized protein</fullName>
    </submittedName>
</protein>
<reference evidence="2" key="1">
    <citation type="submission" date="2017-09" db="EMBL/GenBank/DDBJ databases">
        <title>Depth-based differentiation of microbial function through sediment-hosted aquifers and enrichment of novel symbionts in the deep terrestrial subsurface.</title>
        <authorList>
            <person name="Probst A.J."/>
            <person name="Ladd B."/>
            <person name="Jarett J.K."/>
            <person name="Geller-Mcgrath D.E."/>
            <person name="Sieber C.M.K."/>
            <person name="Emerson J.B."/>
            <person name="Anantharaman K."/>
            <person name="Thomas B.C."/>
            <person name="Malmstrom R."/>
            <person name="Stieglmeier M."/>
            <person name="Klingl A."/>
            <person name="Woyke T."/>
            <person name="Ryan C.M."/>
            <person name="Banfield J.F."/>
        </authorList>
    </citation>
    <scope>NUCLEOTIDE SEQUENCE [LARGE SCALE GENOMIC DNA]</scope>
</reference>
<dbReference type="Pfam" id="PF19680">
    <property type="entry name" value="DUF6182"/>
    <property type="match status" value="1"/>
</dbReference>
<dbReference type="AlphaFoldDB" id="A0A2M7W0Z6"/>
<evidence type="ECO:0000313" key="2">
    <source>
        <dbReference type="Proteomes" id="UP000228952"/>
    </source>
</evidence>
<accession>A0A2M7W0Z6</accession>
<dbReference type="Proteomes" id="UP000228952">
    <property type="component" value="Unassembled WGS sequence"/>
</dbReference>
<evidence type="ECO:0000313" key="1">
    <source>
        <dbReference type="EMBL" id="PJA12641.1"/>
    </source>
</evidence>
<comment type="caution">
    <text evidence="1">The sequence shown here is derived from an EMBL/GenBank/DDBJ whole genome shotgun (WGS) entry which is preliminary data.</text>
</comment>
<dbReference type="EMBL" id="PFQB01000107">
    <property type="protein sequence ID" value="PJA12641.1"/>
    <property type="molecule type" value="Genomic_DNA"/>
</dbReference>
<dbReference type="InterPro" id="IPR045754">
    <property type="entry name" value="DUF6182"/>
</dbReference>
<organism evidence="1 2">
    <name type="scientific">Candidatus Dojkabacteria bacterium CG_4_10_14_0_2_um_filter_Dojkabacteria_WS6_41_15</name>
    <dbReference type="NCBI Taxonomy" id="2014249"/>
    <lineage>
        <taxon>Bacteria</taxon>
        <taxon>Candidatus Dojkabacteria</taxon>
    </lineage>
</organism>
<gene>
    <name evidence="1" type="ORF">COX64_04400</name>
</gene>
<proteinExistence type="predicted"/>